<protein>
    <recommendedName>
        <fullName evidence="4">Lasso RiPP family leader peptide-containing protein</fullName>
    </recommendedName>
</protein>
<accession>A0A1Z2L2E6</accession>
<feature type="region of interest" description="Disordered" evidence="1">
    <location>
        <begin position="1"/>
        <end position="34"/>
    </location>
</feature>
<dbReference type="RefSeq" id="WP_107421954.1">
    <property type="nucleotide sequence ID" value="NZ_CP021744.1"/>
</dbReference>
<dbReference type="AlphaFoldDB" id="A0A1Z2L2E6"/>
<dbReference type="NCBIfam" id="NF033521">
    <property type="entry name" value="lasso_leader_L3"/>
    <property type="match status" value="1"/>
</dbReference>
<dbReference type="KEGG" id="salj:SMD11_2796"/>
<evidence type="ECO:0000313" key="2">
    <source>
        <dbReference type="EMBL" id="ARZ68444.1"/>
    </source>
</evidence>
<evidence type="ECO:0000313" key="3">
    <source>
        <dbReference type="Proteomes" id="UP000195755"/>
    </source>
</evidence>
<evidence type="ECO:0000256" key="1">
    <source>
        <dbReference type="SAM" id="MobiDB-lite"/>
    </source>
</evidence>
<evidence type="ECO:0008006" key="4">
    <source>
        <dbReference type="Google" id="ProtNLM"/>
    </source>
</evidence>
<reference evidence="2 3" key="1">
    <citation type="submission" date="2017-06" db="EMBL/GenBank/DDBJ databases">
        <title>Streptomyces albireticuli Genome sequencing and assembly.</title>
        <authorList>
            <person name="Wang Y."/>
            <person name="Du B."/>
            <person name="Ding Y."/>
            <person name="Liu H."/>
            <person name="Hou Q."/>
            <person name="Liu K."/>
            <person name="Yao L."/>
            <person name="Wang C."/>
        </authorList>
    </citation>
    <scope>NUCLEOTIDE SEQUENCE [LARGE SCALE GENOMIC DNA]</scope>
    <source>
        <strain evidence="2 3">MDJK11</strain>
    </source>
</reference>
<organism evidence="2 3">
    <name type="scientific">Streptomyces albireticuli</name>
    <dbReference type="NCBI Taxonomy" id="1940"/>
    <lineage>
        <taxon>Bacteria</taxon>
        <taxon>Bacillati</taxon>
        <taxon>Actinomycetota</taxon>
        <taxon>Actinomycetes</taxon>
        <taxon>Kitasatosporales</taxon>
        <taxon>Streptomycetaceae</taxon>
        <taxon>Streptomyces</taxon>
    </lineage>
</organism>
<sequence>MEPQESYEPPALEELGDFSELTRGRPAAEAAEDV</sequence>
<dbReference type="EMBL" id="CP021744">
    <property type="protein sequence ID" value="ARZ68444.1"/>
    <property type="molecule type" value="Genomic_DNA"/>
</dbReference>
<gene>
    <name evidence="2" type="ORF">SMD11_2796</name>
</gene>
<name>A0A1Z2L2E6_9ACTN</name>
<proteinExistence type="predicted"/>
<dbReference type="Proteomes" id="UP000195755">
    <property type="component" value="Chromosome"/>
</dbReference>